<sequence length="463" mass="52093">MYTLNTAASVEWLSLHNNQWQEQHELMLQQLEQLNTELITSVKSEFDSNLVSSLNLEAYGVQDSTIRRKTNHTHRRRQTRKEDETVTLPRRLSASKAESTSHQRKSVAEKPETATSSYPTSYDVNVTNSVKQEERDSVPKQHSSDHPAESRSAQSHFAHSQRRQHRNTRRVHEPPTETVADNPDTLLREPPGLLRGDSRPTVPYNTRGGRRPSRSHRNPGRAPRVSRGRGLFTHPPSTRFHDVLDLTDSDDSEIGVYGFTKEEEFQLLCQGIKPWEPEAFEALQILNDGPTFPPTYKQQTDTGWRELFIDWVGSQSYAILQLNSFKSNVCADLKIDESVKRPQQIVKICEDRNLAYTPSEEKLTVRINENKRCAADALCPEAVCESNWPVDCGTAGKFGMGIGRAAIGHVAVAGERGDPPVYQLANSFQPSRQSPGDVFQQTDATTVKCSTTGIIRVVVSDHL</sequence>
<evidence type="ECO:0000256" key="1">
    <source>
        <dbReference type="SAM" id="MobiDB-lite"/>
    </source>
</evidence>
<feature type="compositionally biased region" description="Polar residues" evidence="1">
    <location>
        <begin position="113"/>
        <end position="130"/>
    </location>
</feature>
<dbReference type="GeneID" id="20322878"/>
<protein>
    <submittedName>
        <fullName evidence="2">Uncharacterized protein</fullName>
    </submittedName>
</protein>
<feature type="compositionally biased region" description="Basic residues" evidence="1">
    <location>
        <begin position="208"/>
        <end position="227"/>
    </location>
</feature>
<dbReference type="Proteomes" id="UP000054324">
    <property type="component" value="Unassembled WGS sequence"/>
</dbReference>
<dbReference type="EMBL" id="KL596850">
    <property type="protein sequence ID" value="KER23429.1"/>
    <property type="molecule type" value="Genomic_DNA"/>
</dbReference>
<reference evidence="2 3" key="1">
    <citation type="submission" date="2013-11" db="EMBL/GenBank/DDBJ databases">
        <title>Opisthorchis viverrini - life in the bile duct.</title>
        <authorList>
            <person name="Young N.D."/>
            <person name="Nagarajan N."/>
            <person name="Lin S.J."/>
            <person name="Korhonen P.K."/>
            <person name="Jex A.R."/>
            <person name="Hall R.S."/>
            <person name="Safavi-Hemami H."/>
            <person name="Kaewkong W."/>
            <person name="Bertrand D."/>
            <person name="Gao S."/>
            <person name="Seet Q."/>
            <person name="Wongkham S."/>
            <person name="Teh B.T."/>
            <person name="Wongkham C."/>
            <person name="Intapan P.M."/>
            <person name="Maleewong W."/>
            <person name="Yang X."/>
            <person name="Hu M."/>
            <person name="Wang Z."/>
            <person name="Hofmann A."/>
            <person name="Sternberg P.W."/>
            <person name="Tan P."/>
            <person name="Wang J."/>
            <person name="Gasser R.B."/>
        </authorList>
    </citation>
    <scope>NUCLEOTIDE SEQUENCE [LARGE SCALE GENOMIC DNA]</scope>
</reference>
<dbReference type="AlphaFoldDB" id="A0A075A7I8"/>
<feature type="region of interest" description="Disordered" evidence="1">
    <location>
        <begin position="69"/>
        <end position="236"/>
    </location>
</feature>
<evidence type="ECO:0000313" key="3">
    <source>
        <dbReference type="Proteomes" id="UP000054324"/>
    </source>
</evidence>
<gene>
    <name evidence="2" type="ORF">T265_08699</name>
</gene>
<dbReference type="OrthoDB" id="410307at2759"/>
<accession>A0A075A7I8</accession>
<dbReference type="RefSeq" id="XP_009172837.1">
    <property type="nucleotide sequence ID" value="XM_009174573.1"/>
</dbReference>
<keyword evidence="3" id="KW-1185">Reference proteome</keyword>
<feature type="compositionally biased region" description="Basic residues" evidence="1">
    <location>
        <begin position="69"/>
        <end position="79"/>
    </location>
</feature>
<name>A0A075A7I8_OPIVI</name>
<dbReference type="KEGG" id="ovi:T265_08699"/>
<organism evidence="2 3">
    <name type="scientific">Opisthorchis viverrini</name>
    <name type="common">Southeast Asian liver fluke</name>
    <dbReference type="NCBI Taxonomy" id="6198"/>
    <lineage>
        <taxon>Eukaryota</taxon>
        <taxon>Metazoa</taxon>
        <taxon>Spiralia</taxon>
        <taxon>Lophotrochozoa</taxon>
        <taxon>Platyhelminthes</taxon>
        <taxon>Trematoda</taxon>
        <taxon>Digenea</taxon>
        <taxon>Opisthorchiida</taxon>
        <taxon>Opisthorchiata</taxon>
        <taxon>Opisthorchiidae</taxon>
        <taxon>Opisthorchis</taxon>
    </lineage>
</organism>
<feature type="compositionally biased region" description="Basic residues" evidence="1">
    <location>
        <begin position="159"/>
        <end position="169"/>
    </location>
</feature>
<dbReference type="CTD" id="20322878"/>
<evidence type="ECO:0000313" key="2">
    <source>
        <dbReference type="EMBL" id="KER23429.1"/>
    </source>
</evidence>
<proteinExistence type="predicted"/>
<feature type="compositionally biased region" description="Basic and acidic residues" evidence="1">
    <location>
        <begin position="131"/>
        <end position="149"/>
    </location>
</feature>